<keyword evidence="11" id="KW-1185">Reference proteome</keyword>
<sequence length="558" mass="62863">MGTPFFHHLYDSLAQQVGGTFWLAPISLTSLPFLCYFVTTLRFHYVLWANSRRTSHKIIPIAPYWFPFLYHAIPMALYPAPFISGLTKKYGISQPFGLRVGFMKMTLIADPDHVQQVMKNARTFTNKPLTLFVLDKLLAAPKTLIARYASDDSGLATKPRVGSSVLLDDRIYYFQIRTTHKYLAGVHLHALNDRYPLTLGRHLDNLSISPEAWTSFPDLYRFLQLKISPASVETVFGSKLLDLHPSFMEDFWTFEVNSSRFLRGTPSWLAPGPYRARKNLIETLKSWQAHAAAHFDCTRTGPSEPEWEPNFGAKLIRTRQADMNKMAGMDPDARATEHLGLLFGLNASALPPIFWFVYHAFKDPVLLQKLRKEVADSTSPEGRLDMAKLVAQPLAQSVYAEVLRLYVAITINRHAEVGSIHFSGYEVKEGGMVMMYSRIGAMNTFAWEQAGRELAVTKAPLESFCAERFLDEQEVFSMDGLSGIWLPFGGGDRMCPGRYFAKAEMLATFALFVERFEVEILEEGGEYTGPDMGSAPFGALPPGGKVPFRIRRRGEVKG</sequence>
<evidence type="ECO:0000256" key="3">
    <source>
        <dbReference type="ARBA" id="ARBA00022617"/>
    </source>
</evidence>
<dbReference type="PROSITE" id="PS00086">
    <property type="entry name" value="CYTOCHROME_P450"/>
    <property type="match status" value="1"/>
</dbReference>
<dbReference type="Proteomes" id="UP001302126">
    <property type="component" value="Unassembled WGS sequence"/>
</dbReference>
<dbReference type="InterPro" id="IPR036396">
    <property type="entry name" value="Cyt_P450_sf"/>
</dbReference>
<reference evidence="10" key="2">
    <citation type="submission" date="2023-05" db="EMBL/GenBank/DDBJ databases">
        <authorList>
            <consortium name="Lawrence Berkeley National Laboratory"/>
            <person name="Steindorff A."/>
            <person name="Hensen N."/>
            <person name="Bonometti L."/>
            <person name="Westerberg I."/>
            <person name="Brannstrom I.O."/>
            <person name="Guillou S."/>
            <person name="Cros-Aarteil S."/>
            <person name="Calhoun S."/>
            <person name="Haridas S."/>
            <person name="Kuo A."/>
            <person name="Mondo S."/>
            <person name="Pangilinan J."/>
            <person name="Riley R."/>
            <person name="Labutti K."/>
            <person name="Andreopoulos B."/>
            <person name="Lipzen A."/>
            <person name="Chen C."/>
            <person name="Yanf M."/>
            <person name="Daum C."/>
            <person name="Ng V."/>
            <person name="Clum A."/>
            <person name="Ohm R."/>
            <person name="Martin F."/>
            <person name="Silar P."/>
            <person name="Natvig D."/>
            <person name="Lalanne C."/>
            <person name="Gautier V."/>
            <person name="Ament-Velasquez S.L."/>
            <person name="Kruys A."/>
            <person name="Hutchinson M.I."/>
            <person name="Powell A.J."/>
            <person name="Barry K."/>
            <person name="Miller A.N."/>
            <person name="Grigoriev I.V."/>
            <person name="Debuchy R."/>
            <person name="Gladieux P."/>
            <person name="Thoren M.H."/>
            <person name="Johannesson H."/>
        </authorList>
    </citation>
    <scope>NUCLEOTIDE SEQUENCE</scope>
    <source>
        <strain evidence="10">PSN309</strain>
    </source>
</reference>
<keyword evidence="9" id="KW-0472">Membrane</keyword>
<protein>
    <submittedName>
        <fullName evidence="10">Cytochrome P450</fullName>
    </submittedName>
</protein>
<evidence type="ECO:0000256" key="7">
    <source>
        <dbReference type="PIRSR" id="PIRSR602403-1"/>
    </source>
</evidence>
<evidence type="ECO:0000256" key="8">
    <source>
        <dbReference type="RuleBase" id="RU000461"/>
    </source>
</evidence>
<feature type="transmembrane region" description="Helical" evidence="9">
    <location>
        <begin position="20"/>
        <end position="41"/>
    </location>
</feature>
<dbReference type="PANTHER" id="PTHR24304:SF2">
    <property type="entry name" value="24-HYDROXYCHOLESTEROL 7-ALPHA-HYDROXYLASE"/>
    <property type="match status" value="1"/>
</dbReference>
<feature type="transmembrane region" description="Helical" evidence="9">
    <location>
        <begin position="62"/>
        <end position="80"/>
    </location>
</feature>
<keyword evidence="9" id="KW-0812">Transmembrane</keyword>
<keyword evidence="5 7" id="KW-0408">Iron</keyword>
<evidence type="ECO:0000256" key="9">
    <source>
        <dbReference type="SAM" id="Phobius"/>
    </source>
</evidence>
<dbReference type="CDD" id="cd11040">
    <property type="entry name" value="CYP7_CYP8-like"/>
    <property type="match status" value="1"/>
</dbReference>
<dbReference type="InterPro" id="IPR002403">
    <property type="entry name" value="Cyt_P450_E_grp-IV"/>
</dbReference>
<evidence type="ECO:0000256" key="4">
    <source>
        <dbReference type="ARBA" id="ARBA00022723"/>
    </source>
</evidence>
<accession>A0AAN7APC7</accession>
<dbReference type="EMBL" id="MU864351">
    <property type="protein sequence ID" value="KAK4193507.1"/>
    <property type="molecule type" value="Genomic_DNA"/>
</dbReference>
<dbReference type="InterPro" id="IPR017972">
    <property type="entry name" value="Cyt_P450_CS"/>
</dbReference>
<dbReference type="Pfam" id="PF00067">
    <property type="entry name" value="p450"/>
    <property type="match status" value="1"/>
</dbReference>
<dbReference type="SUPFAM" id="SSF48264">
    <property type="entry name" value="Cytochrome P450"/>
    <property type="match status" value="1"/>
</dbReference>
<comment type="cofactor">
    <cofactor evidence="1 7">
        <name>heme</name>
        <dbReference type="ChEBI" id="CHEBI:30413"/>
    </cofactor>
</comment>
<comment type="caution">
    <text evidence="10">The sequence shown here is derived from an EMBL/GenBank/DDBJ whole genome shotgun (WGS) entry which is preliminary data.</text>
</comment>
<evidence type="ECO:0000256" key="1">
    <source>
        <dbReference type="ARBA" id="ARBA00001971"/>
    </source>
</evidence>
<evidence type="ECO:0000313" key="10">
    <source>
        <dbReference type="EMBL" id="KAK4193507.1"/>
    </source>
</evidence>
<evidence type="ECO:0000256" key="5">
    <source>
        <dbReference type="ARBA" id="ARBA00023004"/>
    </source>
</evidence>
<dbReference type="InterPro" id="IPR001128">
    <property type="entry name" value="Cyt_P450"/>
</dbReference>
<dbReference type="PANTHER" id="PTHR24304">
    <property type="entry name" value="CYTOCHROME P450 FAMILY 7"/>
    <property type="match status" value="1"/>
</dbReference>
<feature type="binding site" description="axial binding residue" evidence="7">
    <location>
        <position position="495"/>
    </location>
    <ligand>
        <name>heme</name>
        <dbReference type="ChEBI" id="CHEBI:30413"/>
    </ligand>
    <ligandPart>
        <name>Fe</name>
        <dbReference type="ChEBI" id="CHEBI:18248"/>
    </ligandPart>
</feature>
<evidence type="ECO:0000313" key="11">
    <source>
        <dbReference type="Proteomes" id="UP001302126"/>
    </source>
</evidence>
<dbReference type="GO" id="GO:0020037">
    <property type="term" value="F:heme binding"/>
    <property type="evidence" value="ECO:0007669"/>
    <property type="project" value="InterPro"/>
</dbReference>
<evidence type="ECO:0000256" key="2">
    <source>
        <dbReference type="ARBA" id="ARBA00010617"/>
    </source>
</evidence>
<keyword evidence="4 7" id="KW-0479">Metal-binding</keyword>
<dbReference type="GO" id="GO:0008395">
    <property type="term" value="F:steroid hydroxylase activity"/>
    <property type="evidence" value="ECO:0007669"/>
    <property type="project" value="TreeGrafter"/>
</dbReference>
<keyword evidence="6 8" id="KW-0503">Monooxygenase</keyword>
<dbReference type="PRINTS" id="PR00385">
    <property type="entry name" value="P450"/>
</dbReference>
<evidence type="ECO:0000256" key="6">
    <source>
        <dbReference type="ARBA" id="ARBA00023033"/>
    </source>
</evidence>
<proteinExistence type="inferred from homology"/>
<dbReference type="GO" id="GO:0016705">
    <property type="term" value="F:oxidoreductase activity, acting on paired donors, with incorporation or reduction of molecular oxygen"/>
    <property type="evidence" value="ECO:0007669"/>
    <property type="project" value="InterPro"/>
</dbReference>
<dbReference type="AlphaFoldDB" id="A0AAN7APC7"/>
<keyword evidence="8" id="KW-0560">Oxidoreductase</keyword>
<dbReference type="PRINTS" id="PR00465">
    <property type="entry name" value="EP450IV"/>
</dbReference>
<reference evidence="10" key="1">
    <citation type="journal article" date="2023" name="Mol. Phylogenet. Evol.">
        <title>Genome-scale phylogeny and comparative genomics of the fungal order Sordariales.</title>
        <authorList>
            <person name="Hensen N."/>
            <person name="Bonometti L."/>
            <person name="Westerberg I."/>
            <person name="Brannstrom I.O."/>
            <person name="Guillou S."/>
            <person name="Cros-Aarteil S."/>
            <person name="Calhoun S."/>
            <person name="Haridas S."/>
            <person name="Kuo A."/>
            <person name="Mondo S."/>
            <person name="Pangilinan J."/>
            <person name="Riley R."/>
            <person name="LaButti K."/>
            <person name="Andreopoulos B."/>
            <person name="Lipzen A."/>
            <person name="Chen C."/>
            <person name="Yan M."/>
            <person name="Daum C."/>
            <person name="Ng V."/>
            <person name="Clum A."/>
            <person name="Steindorff A."/>
            <person name="Ohm R.A."/>
            <person name="Martin F."/>
            <person name="Silar P."/>
            <person name="Natvig D.O."/>
            <person name="Lalanne C."/>
            <person name="Gautier V."/>
            <person name="Ament-Velasquez S.L."/>
            <person name="Kruys A."/>
            <person name="Hutchinson M.I."/>
            <person name="Powell A.J."/>
            <person name="Barry K."/>
            <person name="Miller A.N."/>
            <person name="Grigoriev I.V."/>
            <person name="Debuchy R."/>
            <person name="Gladieux P."/>
            <person name="Hiltunen Thoren M."/>
            <person name="Johannesson H."/>
        </authorList>
    </citation>
    <scope>NUCLEOTIDE SEQUENCE</scope>
    <source>
        <strain evidence="10">PSN309</strain>
    </source>
</reference>
<dbReference type="Gene3D" id="1.10.630.10">
    <property type="entry name" value="Cytochrome P450"/>
    <property type="match status" value="1"/>
</dbReference>
<organism evidence="10 11">
    <name type="scientific">Podospora australis</name>
    <dbReference type="NCBI Taxonomy" id="1536484"/>
    <lineage>
        <taxon>Eukaryota</taxon>
        <taxon>Fungi</taxon>
        <taxon>Dikarya</taxon>
        <taxon>Ascomycota</taxon>
        <taxon>Pezizomycotina</taxon>
        <taxon>Sordariomycetes</taxon>
        <taxon>Sordariomycetidae</taxon>
        <taxon>Sordariales</taxon>
        <taxon>Podosporaceae</taxon>
        <taxon>Podospora</taxon>
    </lineage>
</organism>
<dbReference type="GO" id="GO:0005506">
    <property type="term" value="F:iron ion binding"/>
    <property type="evidence" value="ECO:0007669"/>
    <property type="project" value="InterPro"/>
</dbReference>
<dbReference type="InterPro" id="IPR050529">
    <property type="entry name" value="CYP450_sterol_14alpha_dmase"/>
</dbReference>
<name>A0AAN7APC7_9PEZI</name>
<comment type="similarity">
    <text evidence="2 8">Belongs to the cytochrome P450 family.</text>
</comment>
<keyword evidence="9" id="KW-1133">Transmembrane helix</keyword>
<gene>
    <name evidence="10" type="ORF">QBC35DRAFT_543491</name>
</gene>
<keyword evidence="3 7" id="KW-0349">Heme</keyword>